<protein>
    <submittedName>
        <fullName evidence="1">Uncharacterized protein</fullName>
    </submittedName>
</protein>
<accession>A0A0D0BNL5</accession>
<dbReference type="AlphaFoldDB" id="A0A0D0BNL5"/>
<dbReference type="Proteomes" id="UP000053593">
    <property type="component" value="Unassembled WGS sequence"/>
</dbReference>
<dbReference type="HOGENOM" id="CLU_1917281_0_0_1"/>
<organism evidence="1 2">
    <name type="scientific">Collybiopsis luxurians FD-317 M1</name>
    <dbReference type="NCBI Taxonomy" id="944289"/>
    <lineage>
        <taxon>Eukaryota</taxon>
        <taxon>Fungi</taxon>
        <taxon>Dikarya</taxon>
        <taxon>Basidiomycota</taxon>
        <taxon>Agaricomycotina</taxon>
        <taxon>Agaricomycetes</taxon>
        <taxon>Agaricomycetidae</taxon>
        <taxon>Agaricales</taxon>
        <taxon>Marasmiineae</taxon>
        <taxon>Omphalotaceae</taxon>
        <taxon>Collybiopsis</taxon>
        <taxon>Collybiopsis luxurians</taxon>
    </lineage>
</organism>
<keyword evidence="2" id="KW-1185">Reference proteome</keyword>
<name>A0A0D0BNL5_9AGAR</name>
<evidence type="ECO:0000313" key="1">
    <source>
        <dbReference type="EMBL" id="KIK51104.1"/>
    </source>
</evidence>
<gene>
    <name evidence="1" type="ORF">GYMLUDRAFT_65014</name>
</gene>
<proteinExistence type="predicted"/>
<reference evidence="1 2" key="1">
    <citation type="submission" date="2014-04" db="EMBL/GenBank/DDBJ databases">
        <title>Evolutionary Origins and Diversification of the Mycorrhizal Mutualists.</title>
        <authorList>
            <consortium name="DOE Joint Genome Institute"/>
            <consortium name="Mycorrhizal Genomics Consortium"/>
            <person name="Kohler A."/>
            <person name="Kuo A."/>
            <person name="Nagy L.G."/>
            <person name="Floudas D."/>
            <person name="Copeland A."/>
            <person name="Barry K.W."/>
            <person name="Cichocki N."/>
            <person name="Veneault-Fourrey C."/>
            <person name="LaButti K."/>
            <person name="Lindquist E.A."/>
            <person name="Lipzen A."/>
            <person name="Lundell T."/>
            <person name="Morin E."/>
            <person name="Murat C."/>
            <person name="Riley R."/>
            <person name="Ohm R."/>
            <person name="Sun H."/>
            <person name="Tunlid A."/>
            <person name="Henrissat B."/>
            <person name="Grigoriev I.V."/>
            <person name="Hibbett D.S."/>
            <person name="Martin F."/>
        </authorList>
    </citation>
    <scope>NUCLEOTIDE SEQUENCE [LARGE SCALE GENOMIC DNA]</scope>
    <source>
        <strain evidence="1 2">FD-317 M1</strain>
    </source>
</reference>
<evidence type="ECO:0000313" key="2">
    <source>
        <dbReference type="Proteomes" id="UP000053593"/>
    </source>
</evidence>
<dbReference type="EMBL" id="KN834873">
    <property type="protein sequence ID" value="KIK51104.1"/>
    <property type="molecule type" value="Genomic_DNA"/>
</dbReference>
<sequence>MSLETPVRNVDVAISACGFQQVADVGQEDNISGEDGSMEAENESADKQYTESLQAKIESQLASQYSEHILEFRNMPSPGLPFIYPDPVSILQFNLGQFALKIEKACNHRFLKNESQFCSLLRNIQKLPSEQS</sequence>